<accession>Q12MT9</accession>
<feature type="domain" description="2Fe-2S ferredoxin-type" evidence="2">
    <location>
        <begin position="10"/>
        <end position="95"/>
    </location>
</feature>
<evidence type="ECO:0000256" key="1">
    <source>
        <dbReference type="ARBA" id="ARBA00023075"/>
    </source>
</evidence>
<protein>
    <submittedName>
        <fullName evidence="3">Ferredoxin</fullName>
    </submittedName>
</protein>
<dbReference type="PROSITE" id="PS51085">
    <property type="entry name" value="2FE2S_FER_2"/>
    <property type="match status" value="1"/>
</dbReference>
<dbReference type="GO" id="GO:0051537">
    <property type="term" value="F:2 iron, 2 sulfur cluster binding"/>
    <property type="evidence" value="ECO:0007669"/>
    <property type="project" value="InterPro"/>
</dbReference>
<dbReference type="EMBL" id="CP000302">
    <property type="protein sequence ID" value="ABE55237.1"/>
    <property type="molecule type" value="Genomic_DNA"/>
</dbReference>
<dbReference type="HOGENOM" id="CLU_082632_6_0_6"/>
<evidence type="ECO:0000313" key="3">
    <source>
        <dbReference type="EMBL" id="ABE55237.1"/>
    </source>
</evidence>
<evidence type="ECO:0000259" key="2">
    <source>
        <dbReference type="PROSITE" id="PS51085"/>
    </source>
</evidence>
<dbReference type="AlphaFoldDB" id="Q12MT9"/>
<organism evidence="3 4">
    <name type="scientific">Shewanella denitrificans (strain OS217 / ATCC BAA-1090 / DSM 15013)</name>
    <dbReference type="NCBI Taxonomy" id="318161"/>
    <lineage>
        <taxon>Bacteria</taxon>
        <taxon>Pseudomonadati</taxon>
        <taxon>Pseudomonadota</taxon>
        <taxon>Gammaproteobacteria</taxon>
        <taxon>Alteromonadales</taxon>
        <taxon>Shewanellaceae</taxon>
        <taxon>Shewanella</taxon>
    </lineage>
</organism>
<keyword evidence="1" id="KW-0830">Ubiquinone</keyword>
<gene>
    <name evidence="3" type="ordered locus">Sden_1954</name>
</gene>
<dbReference type="CDD" id="cd00207">
    <property type="entry name" value="fer2"/>
    <property type="match status" value="1"/>
</dbReference>
<dbReference type="Proteomes" id="UP000001982">
    <property type="component" value="Chromosome"/>
</dbReference>
<proteinExistence type="predicted"/>
<keyword evidence="4" id="KW-1185">Reference proteome</keyword>
<dbReference type="eggNOG" id="COG1018">
    <property type="taxonomic scope" value="Bacteria"/>
</dbReference>
<dbReference type="KEGG" id="sdn:Sden_1954"/>
<reference evidence="3 4" key="1">
    <citation type="submission" date="2006-03" db="EMBL/GenBank/DDBJ databases">
        <title>Complete sequence of Shewanella denitrificans OS217.</title>
        <authorList>
            <consortium name="US DOE Joint Genome Institute"/>
            <person name="Copeland A."/>
            <person name="Lucas S."/>
            <person name="Lapidus A."/>
            <person name="Barry K."/>
            <person name="Detter J.C."/>
            <person name="Glavina del Rio T."/>
            <person name="Hammon N."/>
            <person name="Israni S."/>
            <person name="Dalin E."/>
            <person name="Tice H."/>
            <person name="Pitluck S."/>
            <person name="Brettin T."/>
            <person name="Bruce D."/>
            <person name="Han C."/>
            <person name="Tapia R."/>
            <person name="Gilna P."/>
            <person name="Kiss H."/>
            <person name="Schmutz J."/>
            <person name="Larimer F."/>
            <person name="Land M."/>
            <person name="Hauser L."/>
            <person name="Kyrpides N."/>
            <person name="Lykidis A."/>
            <person name="Richardson P."/>
        </authorList>
    </citation>
    <scope>NUCLEOTIDE SEQUENCE [LARGE SCALE GENOMIC DNA]</scope>
    <source>
        <strain evidence="4">OS217 / ATCC BAA-1090 / DSM 15013</strain>
    </source>
</reference>
<sequence>MTYKTFTKAPIISLKLQPVILFDGQQATLLEALEDKKVKIFSECRNGFCGACKTQVLAGEVTYIKEPIASLKQDECLPCCCIPKTDLSLNLSTEGVELIARPLCATAVKKKVLQSRTNQEAIQTNKSNLSISQRDTA</sequence>
<dbReference type="InterPro" id="IPR001041">
    <property type="entry name" value="2Fe-2S_ferredoxin-type"/>
</dbReference>
<evidence type="ECO:0000313" key="4">
    <source>
        <dbReference type="Proteomes" id="UP000001982"/>
    </source>
</evidence>
<dbReference type="PROSITE" id="PS00197">
    <property type="entry name" value="2FE2S_FER_1"/>
    <property type="match status" value="1"/>
</dbReference>
<dbReference type="Pfam" id="PF00111">
    <property type="entry name" value="Fer2"/>
    <property type="match status" value="1"/>
</dbReference>
<name>Q12MT9_SHEDO</name>
<dbReference type="Gene3D" id="3.10.20.30">
    <property type="match status" value="1"/>
</dbReference>
<dbReference type="InterPro" id="IPR006058">
    <property type="entry name" value="2Fe2S_fd_BS"/>
</dbReference>
<dbReference type="OrthoDB" id="9796486at2"/>
<dbReference type="STRING" id="318161.Sden_1954"/>
<dbReference type="InterPro" id="IPR012675">
    <property type="entry name" value="Beta-grasp_dom_sf"/>
</dbReference>
<dbReference type="RefSeq" id="WP_011496393.1">
    <property type="nucleotide sequence ID" value="NC_007954.1"/>
</dbReference>
<dbReference type="NCBIfam" id="NF007985">
    <property type="entry name" value="PRK10713.1"/>
    <property type="match status" value="1"/>
</dbReference>
<dbReference type="InterPro" id="IPR036010">
    <property type="entry name" value="2Fe-2S_ferredoxin-like_sf"/>
</dbReference>
<dbReference type="SUPFAM" id="SSF54292">
    <property type="entry name" value="2Fe-2S ferredoxin-like"/>
    <property type="match status" value="1"/>
</dbReference>